<feature type="transmembrane region" description="Helical" evidence="1">
    <location>
        <begin position="40"/>
        <end position="62"/>
    </location>
</feature>
<comment type="caution">
    <text evidence="2">The sequence shown here is derived from an EMBL/GenBank/DDBJ whole genome shotgun (WGS) entry which is preliminary data.</text>
</comment>
<gene>
    <name evidence="2" type="ORF">EG328_011358</name>
</gene>
<keyword evidence="1" id="KW-1133">Transmembrane helix</keyword>
<keyword evidence="1" id="KW-0812">Transmembrane</keyword>
<protein>
    <submittedName>
        <fullName evidence="2">Uncharacterized protein</fullName>
    </submittedName>
</protein>
<dbReference type="PANTHER" id="PTHR35896">
    <property type="entry name" value="IG-LIKE DOMAIN-CONTAINING PROTEIN"/>
    <property type="match status" value="1"/>
</dbReference>
<evidence type="ECO:0000256" key="1">
    <source>
        <dbReference type="SAM" id="Phobius"/>
    </source>
</evidence>
<sequence>MAKSEYAQITSTYGDSSCDLLESHPDPREKNHHRRLRLKLVSAFLFGVSFGVVAALISQYLFHSSPPTPPTSKPIIKNPHPKFPPPHPKNTPTYNVNANRGFTINPQTGESKCGNTWQEAKALNCHYDVLASRWYPPSCHNPAVLETMLQEVHFQWYADAQHTKPVSWELARSGEFDALYPLHDYHIMHCLYLWRRLHAALVGHLYLDDDVYAYGHTVHCTRLIMRWPLEWRYGKNTTTVSPSGRPFCRNEPL</sequence>
<dbReference type="InterPro" id="IPR053008">
    <property type="entry name" value="Phomopsin_biosynth_assoc"/>
</dbReference>
<accession>A0A8H3V2J7</accession>
<organism evidence="2 3">
    <name type="scientific">Venturia inaequalis</name>
    <name type="common">Apple scab fungus</name>
    <dbReference type="NCBI Taxonomy" id="5025"/>
    <lineage>
        <taxon>Eukaryota</taxon>
        <taxon>Fungi</taxon>
        <taxon>Dikarya</taxon>
        <taxon>Ascomycota</taxon>
        <taxon>Pezizomycotina</taxon>
        <taxon>Dothideomycetes</taxon>
        <taxon>Pleosporomycetidae</taxon>
        <taxon>Venturiales</taxon>
        <taxon>Venturiaceae</taxon>
        <taxon>Venturia</taxon>
    </lineage>
</organism>
<dbReference type="PANTHER" id="PTHR35896:SF3">
    <property type="entry name" value="MAJOR FACILITATOR SUPERFAMILY TRANSPORTER"/>
    <property type="match status" value="1"/>
</dbReference>
<reference evidence="2 3" key="1">
    <citation type="submission" date="2018-12" db="EMBL/GenBank/DDBJ databases">
        <title>Venturia inaequalis Genome Resource.</title>
        <authorList>
            <person name="Lichtner F.J."/>
        </authorList>
    </citation>
    <scope>NUCLEOTIDE SEQUENCE [LARGE SCALE GENOMIC DNA]</scope>
    <source>
        <strain evidence="2 3">120213</strain>
    </source>
</reference>
<proteinExistence type="predicted"/>
<dbReference type="Proteomes" id="UP000447873">
    <property type="component" value="Unassembled WGS sequence"/>
</dbReference>
<evidence type="ECO:0000313" key="3">
    <source>
        <dbReference type="Proteomes" id="UP000447873"/>
    </source>
</evidence>
<dbReference type="EMBL" id="WNWS01000083">
    <property type="protein sequence ID" value="KAE9981902.1"/>
    <property type="molecule type" value="Genomic_DNA"/>
</dbReference>
<dbReference type="AlphaFoldDB" id="A0A8H3V2J7"/>
<evidence type="ECO:0000313" key="2">
    <source>
        <dbReference type="EMBL" id="KAE9981902.1"/>
    </source>
</evidence>
<name>A0A8H3V2J7_VENIN</name>
<keyword evidence="1" id="KW-0472">Membrane</keyword>